<accession>A0A0V1AIW7</accession>
<proteinExistence type="predicted"/>
<evidence type="ECO:0000313" key="2">
    <source>
        <dbReference type="Proteomes" id="UP000054653"/>
    </source>
</evidence>
<dbReference type="Proteomes" id="UP000054653">
    <property type="component" value="Unassembled WGS sequence"/>
</dbReference>
<gene>
    <name evidence="1" type="ORF">T03_4937</name>
</gene>
<protein>
    <submittedName>
        <fullName evidence="1">Uncharacterized protein</fullName>
    </submittedName>
</protein>
<reference evidence="1 2" key="1">
    <citation type="submission" date="2015-01" db="EMBL/GenBank/DDBJ databases">
        <title>Evolution of Trichinella species and genotypes.</title>
        <authorList>
            <person name="Korhonen P.K."/>
            <person name="Edoardo P."/>
            <person name="Giuseppe L.R."/>
            <person name="Gasser R.B."/>
        </authorList>
    </citation>
    <scope>NUCLEOTIDE SEQUENCE [LARGE SCALE GENOMIC DNA]</scope>
    <source>
        <strain evidence="1">ISS120</strain>
    </source>
</reference>
<comment type="caution">
    <text evidence="1">The sequence shown here is derived from an EMBL/GenBank/DDBJ whole genome shotgun (WGS) entry which is preliminary data.</text>
</comment>
<dbReference type="EMBL" id="JYDI01003309">
    <property type="protein sequence ID" value="KRY24163.1"/>
    <property type="molecule type" value="Genomic_DNA"/>
</dbReference>
<name>A0A0V1AIW7_TRIBR</name>
<evidence type="ECO:0000313" key="1">
    <source>
        <dbReference type="EMBL" id="KRY24163.1"/>
    </source>
</evidence>
<sequence>LAGGARVLFLPTRDFRVPPLGQVTSTGSELFRPEHYWKLFYNEPGGLYLSAGYGGLR</sequence>
<keyword evidence="2" id="KW-1185">Reference proteome</keyword>
<feature type="non-terminal residue" evidence="1">
    <location>
        <position position="57"/>
    </location>
</feature>
<dbReference type="AlphaFoldDB" id="A0A0V1AIW7"/>
<organism evidence="1 2">
    <name type="scientific">Trichinella britovi</name>
    <name type="common">Parasitic roundworm</name>
    <dbReference type="NCBI Taxonomy" id="45882"/>
    <lineage>
        <taxon>Eukaryota</taxon>
        <taxon>Metazoa</taxon>
        <taxon>Ecdysozoa</taxon>
        <taxon>Nematoda</taxon>
        <taxon>Enoplea</taxon>
        <taxon>Dorylaimia</taxon>
        <taxon>Trichinellida</taxon>
        <taxon>Trichinellidae</taxon>
        <taxon>Trichinella</taxon>
    </lineage>
</organism>
<feature type="non-terminal residue" evidence="1">
    <location>
        <position position="1"/>
    </location>
</feature>